<name>A0A1R1YE17_9FUNG</name>
<feature type="region of interest" description="Disordered" evidence="1">
    <location>
        <begin position="1274"/>
        <end position="1300"/>
    </location>
</feature>
<evidence type="ECO:0000313" key="2">
    <source>
        <dbReference type="EMBL" id="OMJ25152.1"/>
    </source>
</evidence>
<feature type="compositionally biased region" description="Polar residues" evidence="1">
    <location>
        <begin position="1455"/>
        <end position="1475"/>
    </location>
</feature>
<feature type="region of interest" description="Disordered" evidence="1">
    <location>
        <begin position="904"/>
        <end position="932"/>
    </location>
</feature>
<organism evidence="2 3">
    <name type="scientific">Smittium culicis</name>
    <dbReference type="NCBI Taxonomy" id="133412"/>
    <lineage>
        <taxon>Eukaryota</taxon>
        <taxon>Fungi</taxon>
        <taxon>Fungi incertae sedis</taxon>
        <taxon>Zoopagomycota</taxon>
        <taxon>Kickxellomycotina</taxon>
        <taxon>Harpellomycetes</taxon>
        <taxon>Harpellales</taxon>
        <taxon>Legeriomycetaceae</taxon>
        <taxon>Smittium</taxon>
    </lineage>
</organism>
<feature type="compositionally biased region" description="Basic residues" evidence="1">
    <location>
        <begin position="340"/>
        <end position="357"/>
    </location>
</feature>
<gene>
    <name evidence="2" type="ORF">AYI70_g1094</name>
</gene>
<feature type="region of interest" description="Disordered" evidence="1">
    <location>
        <begin position="1451"/>
        <end position="1475"/>
    </location>
</feature>
<dbReference type="STRING" id="133412.A0A1R1YE17"/>
<evidence type="ECO:0000256" key="1">
    <source>
        <dbReference type="SAM" id="MobiDB-lite"/>
    </source>
</evidence>
<protein>
    <submittedName>
        <fullName evidence="2">Uncharacterized protein</fullName>
    </submittedName>
</protein>
<dbReference type="Proteomes" id="UP000187283">
    <property type="component" value="Unassembled WGS sequence"/>
</dbReference>
<accession>A0A1R1YE17</accession>
<dbReference type="OrthoDB" id="5600523at2759"/>
<reference evidence="2 3" key="1">
    <citation type="submission" date="2017-01" db="EMBL/GenBank/DDBJ databases">
        <authorList>
            <person name="Mah S.A."/>
            <person name="Swanson W.J."/>
            <person name="Moy G.W."/>
            <person name="Vacquier V.D."/>
        </authorList>
    </citation>
    <scope>NUCLEOTIDE SEQUENCE [LARGE SCALE GENOMIC DNA]</scope>
    <source>
        <strain evidence="2 3">GSMNP</strain>
    </source>
</reference>
<comment type="caution">
    <text evidence="2">The sequence shown here is derived from an EMBL/GenBank/DDBJ whole genome shotgun (WGS) entry which is preliminary data.</text>
</comment>
<proteinExistence type="predicted"/>
<keyword evidence="3" id="KW-1185">Reference proteome</keyword>
<sequence length="1512" mass="170659">MESYTQSYYRNSFNPASSIVENKRQQLLIDSKFDLEFDNRASGNLKTGMSALSLTELTPLLKKIMIESSTYNMLSDKEEIILEKDLERTEHEIKHLTQKVGAIRASLNLNVDDGNAKMTPRELSNEKKASQMILLSHLENGLRKKLARSISIKKKISEHQISVLRDSIDYHVNSSKYLDQSQLATGNNQGLKSFNRDWVNNMSGSQISPGHDEFINNDLFILQKVQDSILNLSPRLQKNDDSNDGFSFSQDSFRYFDDQKTNVHPSPVLYSELNKARELLAKSNKDLENYKSQSITRLNLIERYVFRNNSTAHRTPDMSKYGGSSLYNSEIYPNNLKTSVNKHRSVPSRNSKNFKRYSKVDPPKNRHMSTILSRPITFDSLSFPKISSSFINPISARKKTAESRSSSIFSHKSGRYRSKTLVGNNFHNSYTSGFTRSILDKKVVSKCTYRNPRINSKIYRNKNKLIIPRQSTSYPSESKSPNTLKSINSVASTAIEKALNNSSSLQADLDLSKPITALDNSVDPKSLKTHKDHYGRTSTLAYLTTAKSTNESPSLNGSIDFGARKPKTAKRISLLKKNSNVNNPSTLPSFNFSQEVINNNLNDDSQMTIKLSKDKPELLSIDTKNSIQLKYPQPDKHSVLDNSNYSQQYNFAPTSTKTELIDERSFYSGNYSASYYSGLYSAKNSDSFDQSNQSNLKDPSYQASKPTKHESPVDRKIDGLIKSSSQYTEYKPNGLAVITENQAEVTDHSSKNICDNCEKSLIEPKQSIKKKMNVIYRSGSTKSRPSLNLNSNLSVFNNPEISTDNLTFEEKNKTEYSIHDINESDIPEIVSQLNSASSDSSENSQILNFFKDNKFSSVKLDKSSFKYISDKSAMTSPENVNYDNEIVFFHPALKRSLSNPSSDIIMSAQSSTNNSKTSPGAKSAPRSVTAPPKHTDLFDKFVLGNSQEKDYSKVFPPLGDSKKISKKTVFESRKYTEDHPMPDLPPKFLQMNHDKTLNKSVSKSTLGSVELSSYYFNSNFLYENPEKSYINLQESKDNVLDSIEYSTNNFFIPIKKEPLIENLEIANSNSNDTNVSQNEIEPKRFTNSKAALTRLTSIKTKVLVPDNNSSKLIKSFINSSLAQLNNNNFIDPNGSIENFIRADEYKEYGNFNVSANILGYEHNQTQEMIPNFISSKQKNNSKFFSLSSISKDGSVTSNTAQNLQSIDSGTNRSTYSSSPKYNLNSINLVLVDMKSYGFNGNKIDGFDPTARRIALEKIGKKRFYPALSNDMFDVNNSQPKKSPTENSYNFKKPENDTNFNELSIPSNSTGVEPNIVKNTVITPNNFDLDLSDDSEREILSIEGSKSWLMLAQKGNSINENLLSLQLSSNKIDQIDQIVLSDYFRYSDRKNSVIEMEQEEFNQEATDNFPMLFNNNSHAQLNEFPIMDYSGDSRLNSTDTAESSPIKSINIDLDPNSPSMTDNKPSESTPTTKQVKTFNFKSSDESTTQNLFKKIRPTTFKSSFKSYMNKLKK</sequence>
<feature type="compositionally biased region" description="Polar residues" evidence="1">
    <location>
        <begin position="1274"/>
        <end position="1289"/>
    </location>
</feature>
<feature type="compositionally biased region" description="Polar residues" evidence="1">
    <location>
        <begin position="904"/>
        <end position="920"/>
    </location>
</feature>
<feature type="region of interest" description="Disordered" evidence="1">
    <location>
        <begin position="687"/>
        <end position="715"/>
    </location>
</feature>
<dbReference type="EMBL" id="LSSN01000217">
    <property type="protein sequence ID" value="OMJ25152.1"/>
    <property type="molecule type" value="Genomic_DNA"/>
</dbReference>
<feature type="region of interest" description="Disordered" evidence="1">
    <location>
        <begin position="340"/>
        <end position="366"/>
    </location>
</feature>
<evidence type="ECO:0000313" key="3">
    <source>
        <dbReference type="Proteomes" id="UP000187283"/>
    </source>
</evidence>